<dbReference type="Proteomes" id="UP001302806">
    <property type="component" value="Chromosome"/>
</dbReference>
<dbReference type="EMBL" id="CP134537">
    <property type="protein sequence ID" value="WNH08853.1"/>
    <property type="molecule type" value="Genomic_DNA"/>
</dbReference>
<proteinExistence type="predicted"/>
<gene>
    <name evidence="1" type="ORF">RHP51_17590</name>
</gene>
<reference evidence="1 2" key="1">
    <citation type="submission" date="2023-09" db="EMBL/GenBank/DDBJ databases">
        <title>Thalassobella suaedae gen. nov., sp. nov., a marine bacterium of the family Flavobacteriaceae isolated from a halophyte Suaeda japonica.</title>
        <authorList>
            <person name="Lee S.Y."/>
            <person name="Hwang C.Y."/>
        </authorList>
    </citation>
    <scope>NUCLEOTIDE SEQUENCE [LARGE SCALE GENOMIC DNA]</scope>
    <source>
        <strain evidence="1 2">HL-DH14</strain>
    </source>
</reference>
<protein>
    <submittedName>
        <fullName evidence="1">Uncharacterized protein</fullName>
    </submittedName>
</protein>
<evidence type="ECO:0000313" key="1">
    <source>
        <dbReference type="EMBL" id="WNH08853.1"/>
    </source>
</evidence>
<name>A0ABY9XSM2_9FLAO</name>
<evidence type="ECO:0000313" key="2">
    <source>
        <dbReference type="Proteomes" id="UP001302806"/>
    </source>
</evidence>
<sequence length="172" mass="19870">MNIKFLATLSLFVIFFCCKQKQETNLPDNKDENISQDITEKDLSKLNYIEFTLDEKTAKAIADWNEYNELQTIATNVKKGDLSYFDNDEDPIKVLIKNSKQTIPNAVNTEPTLARITALETKLYKLENLSNLSTTSKKELTESIREFLESFSNLNFQMNKKLEKDSQNIEKP</sequence>
<dbReference type="RefSeq" id="WP_415865438.1">
    <property type="nucleotide sequence ID" value="NZ_CP134537.1"/>
</dbReference>
<organism evidence="1 2">
    <name type="scientific">Thalassobellus suaedae</name>
    <dbReference type="NCBI Taxonomy" id="3074124"/>
    <lineage>
        <taxon>Bacteria</taxon>
        <taxon>Pseudomonadati</taxon>
        <taxon>Bacteroidota</taxon>
        <taxon>Flavobacteriia</taxon>
        <taxon>Flavobacteriales</taxon>
        <taxon>Flavobacteriaceae</taxon>
        <taxon>Thalassobellus</taxon>
    </lineage>
</organism>
<accession>A0ABY9XSM2</accession>